<dbReference type="Gene3D" id="1.10.150.310">
    <property type="entry name" value="Tex RuvX-like domain-like"/>
    <property type="match status" value="1"/>
</dbReference>
<dbReference type="Pfam" id="PF17674">
    <property type="entry name" value="HHH_9"/>
    <property type="match status" value="1"/>
</dbReference>
<dbReference type="SUPFAM" id="SSF158832">
    <property type="entry name" value="Tex N-terminal region-like"/>
    <property type="match status" value="1"/>
</dbReference>
<dbReference type="InterPro" id="IPR023319">
    <property type="entry name" value="Tex-like_HTH_dom_sf"/>
</dbReference>
<dbReference type="InterPro" id="IPR023323">
    <property type="entry name" value="Tex-like_dom_sf"/>
</dbReference>
<dbReference type="Pfam" id="PF00575">
    <property type="entry name" value="S1"/>
    <property type="match status" value="1"/>
</dbReference>
<dbReference type="InterPro" id="IPR010994">
    <property type="entry name" value="RuvA_2-like"/>
</dbReference>
<dbReference type="Gene3D" id="3.30.420.140">
    <property type="entry name" value="YqgF/RNase H-like domain"/>
    <property type="match status" value="1"/>
</dbReference>
<dbReference type="RefSeq" id="WP_152157256.1">
    <property type="nucleotide sequence ID" value="NZ_WEHX01000001.1"/>
</dbReference>
<reference evidence="3 4" key="1">
    <citation type="submission" date="2019-10" db="EMBL/GenBank/DDBJ databases">
        <title>Genome diversity of Sutterella seckii.</title>
        <authorList>
            <person name="Chaplin A.V."/>
            <person name="Sokolova S.R."/>
            <person name="Mosin K.A."/>
            <person name="Ivanova E.L."/>
            <person name="Kochetkova T.O."/>
            <person name="Goltsov A.Y."/>
            <person name="Trofimov D.Y."/>
            <person name="Efimov B.A."/>
        </authorList>
    </citation>
    <scope>NUCLEOTIDE SEQUENCE [LARGE SCALE GENOMIC DNA]</scope>
    <source>
        <strain evidence="3 4">ASD393</strain>
    </source>
</reference>
<dbReference type="SUPFAM" id="SSF50249">
    <property type="entry name" value="Nucleic acid-binding proteins"/>
    <property type="match status" value="1"/>
</dbReference>
<proteinExistence type="predicted"/>
<dbReference type="FunFam" id="1.10.10.650:FF:000001">
    <property type="entry name" value="S1 RNA-binding domain 1"/>
    <property type="match status" value="1"/>
</dbReference>
<dbReference type="FunFam" id="2.40.50.140:FF:000051">
    <property type="entry name" value="RNA-binding transcriptional accessory protein"/>
    <property type="match status" value="1"/>
</dbReference>
<dbReference type="GO" id="GO:0003729">
    <property type="term" value="F:mRNA binding"/>
    <property type="evidence" value="ECO:0007669"/>
    <property type="project" value="UniProtKB-ARBA"/>
</dbReference>
<evidence type="ECO:0000259" key="2">
    <source>
        <dbReference type="PROSITE" id="PS50126"/>
    </source>
</evidence>
<evidence type="ECO:0000313" key="4">
    <source>
        <dbReference type="Proteomes" id="UP000430564"/>
    </source>
</evidence>
<dbReference type="SMART" id="SM00316">
    <property type="entry name" value="S1"/>
    <property type="match status" value="1"/>
</dbReference>
<gene>
    <name evidence="3" type="ORF">GBM95_00305</name>
</gene>
<evidence type="ECO:0000256" key="1">
    <source>
        <dbReference type="SAM" id="MobiDB-lite"/>
    </source>
</evidence>
<dbReference type="Pfam" id="PF16921">
    <property type="entry name" value="Tex_YqgF"/>
    <property type="match status" value="1"/>
</dbReference>
<dbReference type="InterPro" id="IPR055179">
    <property type="entry name" value="Tex-like_central_region"/>
</dbReference>
<comment type="caution">
    <text evidence="3">The sequence shown here is derived from an EMBL/GenBank/DDBJ whole genome shotgun (WGS) entry which is preliminary data.</text>
</comment>
<dbReference type="PANTHER" id="PTHR10724:SF10">
    <property type="entry name" value="S1 RNA-BINDING DOMAIN-CONTAINING PROTEIN 1"/>
    <property type="match status" value="1"/>
</dbReference>
<evidence type="ECO:0000313" key="3">
    <source>
        <dbReference type="EMBL" id="KAB7663321.1"/>
    </source>
</evidence>
<dbReference type="CDD" id="cd05685">
    <property type="entry name" value="S1_Tex"/>
    <property type="match status" value="1"/>
</dbReference>
<dbReference type="InterPro" id="IPR012340">
    <property type="entry name" value="NA-bd_OB-fold"/>
</dbReference>
<dbReference type="SUPFAM" id="SSF53098">
    <property type="entry name" value="Ribonuclease H-like"/>
    <property type="match status" value="1"/>
</dbReference>
<dbReference type="Gene3D" id="1.10.10.650">
    <property type="entry name" value="RuvA domain 2-like"/>
    <property type="match status" value="1"/>
</dbReference>
<dbReference type="FunFam" id="3.30.420.140:FF:000001">
    <property type="entry name" value="RNA-binding transcriptional accessory protein"/>
    <property type="match status" value="1"/>
</dbReference>
<dbReference type="Proteomes" id="UP000430564">
    <property type="component" value="Unassembled WGS sequence"/>
</dbReference>
<dbReference type="Pfam" id="PF22706">
    <property type="entry name" value="Tex_central_region"/>
    <property type="match status" value="1"/>
</dbReference>
<protein>
    <submittedName>
        <fullName evidence="3">RNA-binding transcriptional accessory protein</fullName>
    </submittedName>
</protein>
<dbReference type="OrthoDB" id="9804714at2"/>
<dbReference type="Gene3D" id="1.10.3500.10">
    <property type="entry name" value="Tex N-terminal region-like"/>
    <property type="match status" value="1"/>
</dbReference>
<dbReference type="GO" id="GO:0006139">
    <property type="term" value="P:nucleobase-containing compound metabolic process"/>
    <property type="evidence" value="ECO:0007669"/>
    <property type="project" value="InterPro"/>
</dbReference>
<dbReference type="GO" id="GO:0005737">
    <property type="term" value="C:cytoplasm"/>
    <property type="evidence" value="ECO:0007669"/>
    <property type="project" value="UniProtKB-ARBA"/>
</dbReference>
<dbReference type="InterPro" id="IPR018974">
    <property type="entry name" value="Tex-like_N"/>
</dbReference>
<dbReference type="SUPFAM" id="SSF47781">
    <property type="entry name" value="RuvA domain 2-like"/>
    <property type="match status" value="2"/>
</dbReference>
<feature type="compositionally biased region" description="Low complexity" evidence="1">
    <location>
        <begin position="725"/>
        <end position="744"/>
    </location>
</feature>
<dbReference type="PANTHER" id="PTHR10724">
    <property type="entry name" value="30S RIBOSOMAL PROTEIN S1"/>
    <property type="match status" value="1"/>
</dbReference>
<accession>A0A6I1EVK9</accession>
<organism evidence="3 4">
    <name type="scientific">Sutterella seckii</name>
    <dbReference type="NCBI Taxonomy" id="1944635"/>
    <lineage>
        <taxon>Bacteria</taxon>
        <taxon>Pseudomonadati</taxon>
        <taxon>Pseudomonadota</taxon>
        <taxon>Betaproteobacteria</taxon>
        <taxon>Burkholderiales</taxon>
        <taxon>Sutterellaceae</taxon>
        <taxon>Sutterella</taxon>
    </lineage>
</organism>
<dbReference type="InterPro" id="IPR050437">
    <property type="entry name" value="Ribos_protein_bS1-like"/>
</dbReference>
<dbReference type="Pfam" id="PF12836">
    <property type="entry name" value="HHH_3"/>
    <property type="match status" value="1"/>
</dbReference>
<dbReference type="FunFam" id="1.10.150.310:FF:000001">
    <property type="entry name" value="RNA-binding transcriptional accessory protein"/>
    <property type="match status" value="1"/>
</dbReference>
<dbReference type="EMBL" id="WEHX01000001">
    <property type="protein sequence ID" value="KAB7663321.1"/>
    <property type="molecule type" value="Genomic_DNA"/>
</dbReference>
<name>A0A6I1EVK9_9BURK</name>
<dbReference type="Pfam" id="PF09371">
    <property type="entry name" value="Tex_N"/>
    <property type="match status" value="1"/>
</dbReference>
<dbReference type="AlphaFoldDB" id="A0A6I1EVK9"/>
<feature type="compositionally biased region" description="Low complexity" evidence="1">
    <location>
        <begin position="753"/>
        <end position="762"/>
    </location>
</feature>
<dbReference type="InterPro" id="IPR003029">
    <property type="entry name" value="S1_domain"/>
</dbReference>
<dbReference type="Gene3D" id="2.40.50.140">
    <property type="entry name" value="Nucleic acid-binding proteins"/>
    <property type="match status" value="1"/>
</dbReference>
<dbReference type="SMART" id="SM00732">
    <property type="entry name" value="YqgFc"/>
    <property type="match status" value="1"/>
</dbReference>
<dbReference type="GO" id="GO:0006412">
    <property type="term" value="P:translation"/>
    <property type="evidence" value="ECO:0007669"/>
    <property type="project" value="TreeGrafter"/>
</dbReference>
<dbReference type="InterPro" id="IPR037027">
    <property type="entry name" value="YqgF/RNaseH-like_dom_sf"/>
</dbReference>
<dbReference type="InterPro" id="IPR006641">
    <property type="entry name" value="YqgF/RNaseH-like_dom"/>
</dbReference>
<dbReference type="InterPro" id="IPR041692">
    <property type="entry name" value="HHH_9"/>
</dbReference>
<dbReference type="GO" id="GO:0003735">
    <property type="term" value="F:structural constituent of ribosome"/>
    <property type="evidence" value="ECO:0007669"/>
    <property type="project" value="TreeGrafter"/>
</dbReference>
<dbReference type="InterPro" id="IPR012337">
    <property type="entry name" value="RNaseH-like_sf"/>
</dbReference>
<sequence>MTDMLSARICAHIAEEIAARSSQVEAAVRLLDEGATVPFIARYRKEMTGGLTDAQLRTLEERLVYLRELNDRRETILAAIDAQGKLDDALKERLLKAETKQELEDLYAPYKSKRRTRAAIAKEAGLEPLAEKLLANRTLDPLREAAAFVNAEKGFADAQAALNGARDILAERFSLDAKLRENLRAFMSARGELVSRLVEAEKEKAEKFRDYFDFRESLSKVPSHRALAVLRGRREGFLTVSVELPAEDEALDPHPAEARLADLLGISRTGRAADMWLLTVCRWTWRVKLRLSIEGDLLEELRERAEETAIGVFGENLRDLLLAAPAGHHAVLGLDPGFRTGVKAAVIDDTGRVLAHDVLMMHGSDAAREASKLKLLKMLEPYRIAFIAIGNGTASRETSAVVGEVLRAHPEVKAQRVIVSEAGASVYSASELASEELPELDVSYRGAVSIARRLQDPLAELVKIDPKAIGVGQYQHDVDHQKLERRLSAVVEDCVNFVGVDVNTASPQLLSHIAGLTRRVAQEIVAYREKNGAFRDREALRKVPYLGDARFLQAAGFLRIHRGANPLDGTGVHPESYSVVAKMVARLKLRSVRELMGNEALLGKIRAADYADEKFGAPTVLDIIRELEKPERDPRAEFKTAEFKDDIQTIEDLHPGMKLEGVVANVAAFGAFVDVGVHVNGLVHVSALADHFVKDPFKEVRVGQVVKVTVLDVDAARQRISLSMRSDGTAGAGASRGASRQAKGVSRDRSDRGNAGTNTALGAAFAKLRR</sequence>
<feature type="region of interest" description="Disordered" evidence="1">
    <location>
        <begin position="725"/>
        <end position="762"/>
    </location>
</feature>
<dbReference type="InterPro" id="IPR044146">
    <property type="entry name" value="S1_Tex"/>
</dbReference>
<feature type="domain" description="S1 motif" evidence="2">
    <location>
        <begin position="656"/>
        <end position="725"/>
    </location>
</feature>
<dbReference type="InterPro" id="IPR032639">
    <property type="entry name" value="Tex_YqgF"/>
</dbReference>
<dbReference type="PROSITE" id="PS50126">
    <property type="entry name" value="S1"/>
    <property type="match status" value="1"/>
</dbReference>